<sequence>MNRLLIVFTMIFTFSSFAAEDGHDHDHEHSSPDGIPMERRVEAKKHDHDSLDHEEHGKHDEHEGHDDHGHGGGKAIGVGKAIIEVDEVKGFKLSPEAIKSLSIKLSKLDKLELKIKKSTLVTSKNVKGIYLFRAGFFKLLHVEIIKELRNDYIVKVSSILAGDQIVVGGVGLLRVTDVYSTDKSEYGHSH</sequence>
<keyword evidence="2" id="KW-0732">Signal</keyword>
<evidence type="ECO:0000256" key="1">
    <source>
        <dbReference type="SAM" id="MobiDB-lite"/>
    </source>
</evidence>
<proteinExistence type="predicted"/>
<evidence type="ECO:0000256" key="2">
    <source>
        <dbReference type="SAM" id="SignalP"/>
    </source>
</evidence>
<feature type="chain" id="PRO_5012396044" evidence="2">
    <location>
        <begin position="19"/>
        <end position="190"/>
    </location>
</feature>
<evidence type="ECO:0000313" key="4">
    <source>
        <dbReference type="Proteomes" id="UP000196531"/>
    </source>
</evidence>
<comment type="caution">
    <text evidence="3">The sequence shown here is derived from an EMBL/GenBank/DDBJ whole genome shotgun (WGS) entry which is preliminary data.</text>
</comment>
<dbReference type="EMBL" id="MAAO01000008">
    <property type="protein sequence ID" value="OUR95445.1"/>
    <property type="molecule type" value="Genomic_DNA"/>
</dbReference>
<feature type="region of interest" description="Disordered" evidence="1">
    <location>
        <begin position="42"/>
        <end position="71"/>
    </location>
</feature>
<reference evidence="4" key="1">
    <citation type="journal article" date="2017" name="Proc. Natl. Acad. Sci. U.S.A.">
        <title>Simulation of Deepwater Horizon oil plume reveals substrate specialization within a complex community of hydrocarbon-degraders.</title>
        <authorList>
            <person name="Hu P."/>
            <person name="Dubinsky E.A."/>
            <person name="Probst A.J."/>
            <person name="Wang J."/>
            <person name="Sieber C.M.K."/>
            <person name="Tom L.M."/>
            <person name="Gardinali P."/>
            <person name="Banfield J.F."/>
            <person name="Atlas R.M."/>
            <person name="Andersen G.L."/>
        </authorList>
    </citation>
    <scope>NUCLEOTIDE SEQUENCE [LARGE SCALE GENOMIC DNA]</scope>
</reference>
<accession>A0A1Y5F4W8</accession>
<organism evidence="3 4">
    <name type="scientific">Halobacteriovorax marinus</name>
    <dbReference type="NCBI Taxonomy" id="97084"/>
    <lineage>
        <taxon>Bacteria</taxon>
        <taxon>Pseudomonadati</taxon>
        <taxon>Bdellovibrionota</taxon>
        <taxon>Bacteriovoracia</taxon>
        <taxon>Bacteriovoracales</taxon>
        <taxon>Halobacteriovoraceae</taxon>
        <taxon>Halobacteriovorax</taxon>
    </lineage>
</organism>
<feature type="compositionally biased region" description="Basic and acidic residues" evidence="1">
    <location>
        <begin position="42"/>
        <end position="70"/>
    </location>
</feature>
<dbReference type="Proteomes" id="UP000196531">
    <property type="component" value="Unassembled WGS sequence"/>
</dbReference>
<gene>
    <name evidence="3" type="ORF">A9Q84_16565</name>
</gene>
<protein>
    <submittedName>
        <fullName evidence="3">Uncharacterized protein</fullName>
    </submittedName>
</protein>
<name>A0A1Y5F4W8_9BACT</name>
<feature type="signal peptide" evidence="2">
    <location>
        <begin position="1"/>
        <end position="18"/>
    </location>
</feature>
<dbReference type="AlphaFoldDB" id="A0A1Y5F4W8"/>
<evidence type="ECO:0000313" key="3">
    <source>
        <dbReference type="EMBL" id="OUR95445.1"/>
    </source>
</evidence>